<keyword evidence="1" id="KW-1133">Transmembrane helix</keyword>
<proteinExistence type="predicted"/>
<protein>
    <submittedName>
        <fullName evidence="2">Uncharacterized protein</fullName>
    </submittedName>
</protein>
<dbReference type="Proteomes" id="UP000494119">
    <property type="component" value="Unassembled WGS sequence"/>
</dbReference>
<feature type="transmembrane region" description="Helical" evidence="1">
    <location>
        <begin position="31"/>
        <end position="52"/>
    </location>
</feature>
<name>A0A6J5H1H6_9BURK</name>
<keyword evidence="1" id="KW-0812">Transmembrane</keyword>
<accession>A0A6J5H1H6</accession>
<evidence type="ECO:0000313" key="2">
    <source>
        <dbReference type="EMBL" id="CAB3809025.1"/>
    </source>
</evidence>
<evidence type="ECO:0000256" key="1">
    <source>
        <dbReference type="SAM" id="Phobius"/>
    </source>
</evidence>
<dbReference type="RefSeq" id="WP_175198332.1">
    <property type="nucleotide sequence ID" value="NZ_CADIKL010000063.1"/>
</dbReference>
<organism evidence="2 3">
    <name type="scientific">Paraburkholderia caffeinitolerans</name>
    <dbReference type="NCBI Taxonomy" id="1723730"/>
    <lineage>
        <taxon>Bacteria</taxon>
        <taxon>Pseudomonadati</taxon>
        <taxon>Pseudomonadota</taxon>
        <taxon>Betaproteobacteria</taxon>
        <taxon>Burkholderiales</taxon>
        <taxon>Burkholderiaceae</taxon>
        <taxon>Paraburkholderia</taxon>
    </lineage>
</organism>
<sequence length="60" mass="6586">MPRPDPSRTGKTFPVDPDSLLATHVERHINLYLDIGMCIACVLVVCCTYAAADVLLSRLL</sequence>
<evidence type="ECO:0000313" key="3">
    <source>
        <dbReference type="Proteomes" id="UP000494119"/>
    </source>
</evidence>
<keyword evidence="1" id="KW-0472">Membrane</keyword>
<dbReference type="EMBL" id="CADIKL010000063">
    <property type="protein sequence ID" value="CAB3809025.1"/>
    <property type="molecule type" value="Genomic_DNA"/>
</dbReference>
<reference evidence="2 3" key="1">
    <citation type="submission" date="2020-04" db="EMBL/GenBank/DDBJ databases">
        <authorList>
            <person name="De Canck E."/>
        </authorList>
    </citation>
    <scope>NUCLEOTIDE SEQUENCE [LARGE SCALE GENOMIC DNA]</scope>
    <source>
        <strain evidence="2 3">LMG 28688</strain>
    </source>
</reference>
<dbReference type="AlphaFoldDB" id="A0A6J5H1H6"/>
<keyword evidence="3" id="KW-1185">Reference proteome</keyword>
<gene>
    <name evidence="2" type="ORF">LMG28688_06912</name>
</gene>